<sequence>MGFTQRILNIISILIIMESYLCQDESYSIIVNDDINAINELPINRTLTVDDTRIEDTFNSNTSTQETIIENSSTINTRKKYVTDEENYTSVESITFSIRTNQQTSKAITVLIGFAYENISYAFHIEKGKLNIIFSQGELSYVTLTTKNDTELITDGQWHPLNVERSNLKLKFTLDNIEQSNVELPDGWLAKRNVFIGAELITVPDGNFSGNIRDISITNAGRPLNLRIEDNSDERLEQSQTTTTTTAISSVVNQSESLRTIGFHPNDNNPIIFPSPIKAFFKTLSFSFRAYSNLSTIIRFDEISLNIDVDGYLTLFIQDRQVQRIFSYEERKPINDGKFYFVELQLNDQTLEAWIDKNKKISIELSSSFLFIEKFLFGLNNRFIGCIENVTYNNEILIFEGLSSNRQQCFSNNIIIKSIGDSSHIDRIISFKENDRPLIVILDNPEEFHMFSLLFYTQEANSIIGSLADETYENFMILTVKNEYLYLTYYNKGEKIIEITTNSSVNDNNEHKIVIKLIHQTDLLFELDGNIIMENMTEMFYISTVYIGKLDSYVKEQFSNVDGAHFIGCIENVMLNKQSIVKLEHVNQLDRLINTCRIIERKRTKIISYISPDVSFSVRDPQDIIEIQISPNEEFYHCQISFRTPSSNGIIASIYSNVDHRDLILFLKDGKFHLTYDSTDNESSQLIFRDNETTNDGQQHYILISHQISTKNLSIQIDNRSIIISNLSSLSLFFDVITIGGSYRVMSINQFVGCFANITYNHRPLLLEDMVKSDRYDCIYEQDSICDRQVPCINIQPLQFCGQPDCSLVCTSSSLINADDNKGSLQYSAHIESGVYEQIHLMIFTISANAILFSSTNGTIQVSIIIQNYYPRLIIRTGGIIYTYDFPGRVRGDKWHVLQCQKTINTIDLTFDDETRHYTYLIEYFSLFGDKKIYLCGKNFIGYVQDIIFMADNHHENLIHNSIRNPELIDYDYSVTWNNRADVPERTPCEQLRCLNGGYCIQPATKTTLAYCNCPSQYSGYRCEQPVDPCLSYQCHHGTCQKDRSNQPYCACNDGYVGSRCENQIDPCSKATCNFGRCKAERSVVICICNQGYTGRNCLTPIDACTRVSCNYGRCVNEGASYRCQCDPGYEGSVCDRQIDLCASFTCYNGGRCHLDGHRPLCQCNPGYEGSACDRQIDPCASFTCYNGGRCLLHEQQPTCECTLGYRGSDCYEIEVVDPCLRFDCYGGSCMNDRGTARCICPTGRSGSRCQDDICTLYPCANNGQCVPESGTRRCICQAPYHGDDCRDYTAPDPCSNIYCGSGECRNGICECYGGYTGSQCEIPPIAANLCADVNCNYGSCEDGVCSCPKDYTGTFCETPITTPPPGPLVVTTIRVPLTPIVAITGPKNAALVDYGRSLSSRAGPIGWILALIAGLLLIGIALAFLARNCVPKPIPPVPRPVSVVIPGTSNATQTETQNLLRASDTLETTRIEETREIVREYGVMDNATGLFTSYPTMSSRHGDFARDNQQQQTSTDYTQQRFIETDYHPPPVADFGYVIGEVVDGYRDTYETWDGACGGACGYSMNAMDGCFQTDYEFSNINSISMTPNGKYAIVGQSQGPPQIWNAVNGQLVSSMQGTCANCIKVELACNGTLLVGLAGDGIDIQTRILQMWDVNTGKSVQLTHQIKCATFVLSNNSSNLIMAGNQKFGRGISVGVLDLSNSELTKEIKSDTNQCYGGTPSFIGLTPDERYAIVGCPTGSASTNYVVFDLTTPHELVQPLTVTIDADPKCILVLNNDQILTGTRNGQVIVWDVVSCQQIQTLSDNGQIAHRDRITDIKLSPDRSYFVTASADGIAKVWNANTKELISRLVGHSREITCICVSTNQLVGTGSRDETICLWRMQTGQIASNMPVNMTPLDIHMAAHNRTIVAIGEKDNERQLLMLRIASLPR</sequence>
<dbReference type="CDD" id="cd00110">
    <property type="entry name" value="LamG"/>
    <property type="match status" value="4"/>
</dbReference>
<dbReference type="CDD" id="cd00054">
    <property type="entry name" value="EGF_CA"/>
    <property type="match status" value="4"/>
</dbReference>
<accession>A0A819FKX0</accession>
<dbReference type="InterPro" id="IPR000152">
    <property type="entry name" value="EGF-type_Asp/Asn_hydroxyl_site"/>
</dbReference>
<feature type="repeat" description="WD" evidence="6">
    <location>
        <begin position="1851"/>
        <end position="1891"/>
    </location>
</feature>
<feature type="domain" description="Laminin G" evidence="9">
    <location>
        <begin position="418"/>
        <end position="596"/>
    </location>
</feature>
<feature type="disulfide bond" evidence="4">
    <location>
        <begin position="1164"/>
        <end position="1173"/>
    </location>
</feature>
<dbReference type="SUPFAM" id="SSF49899">
    <property type="entry name" value="Concanavalin A-like lectins/glucanases"/>
    <property type="match status" value="5"/>
</dbReference>
<dbReference type="PROSITE" id="PS01186">
    <property type="entry name" value="EGF_2"/>
    <property type="match status" value="7"/>
</dbReference>
<dbReference type="PROSITE" id="PS50025">
    <property type="entry name" value="LAM_G_DOMAIN"/>
    <property type="match status" value="4"/>
</dbReference>
<dbReference type="InterPro" id="IPR015943">
    <property type="entry name" value="WD40/YVTN_repeat-like_dom_sf"/>
</dbReference>
<evidence type="ECO:0000256" key="2">
    <source>
        <dbReference type="ARBA" id="ARBA00022737"/>
    </source>
</evidence>
<dbReference type="Gene3D" id="2.130.10.10">
    <property type="entry name" value="YVTN repeat-like/Quinoprotein amine dehydrogenase"/>
    <property type="match status" value="2"/>
</dbReference>
<dbReference type="PROSITE" id="PS50294">
    <property type="entry name" value="WD_REPEATS_REGION"/>
    <property type="match status" value="1"/>
</dbReference>
<evidence type="ECO:0000256" key="6">
    <source>
        <dbReference type="PROSITE-ProRule" id="PRU00221"/>
    </source>
</evidence>
<dbReference type="PANTHER" id="PTHR12916:SF9">
    <property type="entry name" value="NEUROGENIC LOCUS NOTCH HOMOLOG PROTEIN 1-RELATED"/>
    <property type="match status" value="1"/>
</dbReference>
<dbReference type="SUPFAM" id="SSF57184">
    <property type="entry name" value="Growth factor receptor domain"/>
    <property type="match status" value="1"/>
</dbReference>
<keyword evidence="8" id="KW-0732">Signal</keyword>
<dbReference type="SMART" id="SM00181">
    <property type="entry name" value="EGF"/>
    <property type="match status" value="10"/>
</dbReference>
<feature type="domain" description="EGF-like" evidence="10">
    <location>
        <begin position="1101"/>
        <end position="1136"/>
    </location>
</feature>
<name>A0A819FKX0_9BILA</name>
<keyword evidence="7" id="KW-0472">Membrane</keyword>
<dbReference type="GO" id="GO:0005509">
    <property type="term" value="F:calcium ion binding"/>
    <property type="evidence" value="ECO:0007669"/>
    <property type="project" value="InterPro"/>
</dbReference>
<feature type="domain" description="Laminin G" evidence="9">
    <location>
        <begin position="260"/>
        <end position="409"/>
    </location>
</feature>
<feature type="chain" id="PRO_5032878604" evidence="8">
    <location>
        <begin position="23"/>
        <end position="1932"/>
    </location>
</feature>
<feature type="domain" description="EGF-like" evidence="10">
    <location>
        <begin position="1251"/>
        <end position="1287"/>
    </location>
</feature>
<feature type="domain" description="EGF-like" evidence="10">
    <location>
        <begin position="1138"/>
        <end position="1174"/>
    </location>
</feature>
<dbReference type="InterPro" id="IPR009030">
    <property type="entry name" value="Growth_fac_rcpt_cys_sf"/>
</dbReference>
<feature type="disulfide bond" evidence="4">
    <location>
        <begin position="1105"/>
        <end position="1115"/>
    </location>
</feature>
<evidence type="ECO:0000256" key="4">
    <source>
        <dbReference type="PROSITE-ProRule" id="PRU00076"/>
    </source>
</evidence>
<evidence type="ECO:0000256" key="5">
    <source>
        <dbReference type="PROSITE-ProRule" id="PRU00122"/>
    </source>
</evidence>
<keyword evidence="2" id="KW-0677">Repeat</keyword>
<evidence type="ECO:0000259" key="10">
    <source>
        <dbReference type="PROSITE" id="PS50026"/>
    </source>
</evidence>
<feature type="domain" description="Laminin G" evidence="9">
    <location>
        <begin position="613"/>
        <end position="786"/>
    </location>
</feature>
<evidence type="ECO:0000313" key="11">
    <source>
        <dbReference type="EMBL" id="CAF3870769.1"/>
    </source>
</evidence>
<feature type="domain" description="Laminin G" evidence="9">
    <location>
        <begin position="71"/>
        <end position="241"/>
    </location>
</feature>
<keyword evidence="6" id="KW-0853">WD repeat</keyword>
<feature type="disulfide bond" evidence="4">
    <location>
        <begin position="1030"/>
        <end position="1040"/>
    </location>
</feature>
<organism evidence="11 12">
    <name type="scientific">Rotaria magnacalcarata</name>
    <dbReference type="NCBI Taxonomy" id="392030"/>
    <lineage>
        <taxon>Eukaryota</taxon>
        <taxon>Metazoa</taxon>
        <taxon>Spiralia</taxon>
        <taxon>Gnathifera</taxon>
        <taxon>Rotifera</taxon>
        <taxon>Eurotatoria</taxon>
        <taxon>Bdelloidea</taxon>
        <taxon>Philodinida</taxon>
        <taxon>Philodinidae</taxon>
        <taxon>Rotaria</taxon>
    </lineage>
</organism>
<dbReference type="SMART" id="SM00282">
    <property type="entry name" value="LamG"/>
    <property type="match status" value="5"/>
</dbReference>
<protein>
    <submittedName>
        <fullName evidence="11">Uncharacterized protein</fullName>
    </submittedName>
</protein>
<proteinExistence type="predicted"/>
<dbReference type="SMART" id="SM00320">
    <property type="entry name" value="WD40"/>
    <property type="match status" value="4"/>
</dbReference>
<evidence type="ECO:0000259" key="9">
    <source>
        <dbReference type="PROSITE" id="PS50025"/>
    </source>
</evidence>
<feature type="domain" description="EGF-like" evidence="10">
    <location>
        <begin position="1064"/>
        <end position="1099"/>
    </location>
</feature>
<dbReference type="PROSITE" id="PS00022">
    <property type="entry name" value="EGF_1"/>
    <property type="match status" value="7"/>
</dbReference>
<dbReference type="Gene3D" id="2.60.120.200">
    <property type="match status" value="5"/>
</dbReference>
<feature type="domain" description="EGF-like" evidence="10">
    <location>
        <begin position="1176"/>
        <end position="1212"/>
    </location>
</feature>
<dbReference type="Pfam" id="PF02210">
    <property type="entry name" value="Laminin_G_2"/>
    <property type="match status" value="3"/>
</dbReference>
<comment type="caution">
    <text evidence="4">Lacks conserved residue(s) required for the propagation of feature annotation.</text>
</comment>
<dbReference type="SMART" id="SM00179">
    <property type="entry name" value="EGF_CA"/>
    <property type="match status" value="7"/>
</dbReference>
<dbReference type="SUPFAM" id="SSF50998">
    <property type="entry name" value="Quinoprotein alcohol dehydrogenase-like"/>
    <property type="match status" value="1"/>
</dbReference>
<dbReference type="SUPFAM" id="SSF57196">
    <property type="entry name" value="EGF/Laminin"/>
    <property type="match status" value="4"/>
</dbReference>
<keyword evidence="7" id="KW-0812">Transmembrane</keyword>
<evidence type="ECO:0000313" key="12">
    <source>
        <dbReference type="Proteomes" id="UP000663842"/>
    </source>
</evidence>
<dbReference type="Gene3D" id="2.10.25.10">
    <property type="entry name" value="Laminin"/>
    <property type="match status" value="7"/>
</dbReference>
<keyword evidence="7" id="KW-1133">Transmembrane helix</keyword>
<dbReference type="Proteomes" id="UP000663842">
    <property type="component" value="Unassembled WGS sequence"/>
</dbReference>
<gene>
    <name evidence="11" type="ORF">UXM345_LOCUS8916</name>
</gene>
<feature type="signal peptide" evidence="8">
    <location>
        <begin position="1"/>
        <end position="22"/>
    </location>
</feature>
<dbReference type="Pfam" id="PF00008">
    <property type="entry name" value="EGF"/>
    <property type="match status" value="2"/>
</dbReference>
<reference evidence="11" key="1">
    <citation type="submission" date="2021-02" db="EMBL/GenBank/DDBJ databases">
        <authorList>
            <person name="Nowell W R."/>
        </authorList>
    </citation>
    <scope>NUCLEOTIDE SEQUENCE</scope>
</reference>
<dbReference type="InterPro" id="IPR013320">
    <property type="entry name" value="ConA-like_dom_sf"/>
</dbReference>
<dbReference type="PROSITE" id="PS50026">
    <property type="entry name" value="EGF_3"/>
    <property type="match status" value="7"/>
</dbReference>
<dbReference type="InterPro" id="IPR001881">
    <property type="entry name" value="EGF-like_Ca-bd_dom"/>
</dbReference>
<dbReference type="InterPro" id="IPR000742">
    <property type="entry name" value="EGF"/>
</dbReference>
<evidence type="ECO:0000256" key="1">
    <source>
        <dbReference type="ARBA" id="ARBA00022536"/>
    </source>
</evidence>
<feature type="disulfide bond" evidence="4">
    <location>
        <begin position="1014"/>
        <end position="1023"/>
    </location>
</feature>
<dbReference type="PROSITE" id="PS50082">
    <property type="entry name" value="WD_REPEATS_2"/>
    <property type="match status" value="2"/>
</dbReference>
<feature type="domain" description="EGF-like" evidence="10">
    <location>
        <begin position="1026"/>
        <end position="1062"/>
    </location>
</feature>
<dbReference type="GO" id="GO:0005112">
    <property type="term" value="F:Notch binding"/>
    <property type="evidence" value="ECO:0007669"/>
    <property type="project" value="TreeGrafter"/>
</dbReference>
<feature type="disulfide bond" evidence="4">
    <location>
        <begin position="1202"/>
        <end position="1211"/>
    </location>
</feature>
<dbReference type="PROSITE" id="PS00010">
    <property type="entry name" value="ASX_HYDROXYL"/>
    <property type="match status" value="1"/>
</dbReference>
<evidence type="ECO:0000256" key="7">
    <source>
        <dbReference type="SAM" id="Phobius"/>
    </source>
</evidence>
<feature type="disulfide bond" evidence="4">
    <location>
        <begin position="1089"/>
        <end position="1098"/>
    </location>
</feature>
<feature type="disulfide bond" evidence="4">
    <location>
        <begin position="1126"/>
        <end position="1135"/>
    </location>
</feature>
<keyword evidence="3 4" id="KW-1015">Disulfide bond</keyword>
<dbReference type="GO" id="GO:0007219">
    <property type="term" value="P:Notch signaling pathway"/>
    <property type="evidence" value="ECO:0007669"/>
    <property type="project" value="TreeGrafter"/>
</dbReference>
<dbReference type="InterPro" id="IPR011047">
    <property type="entry name" value="Quinoprotein_ADH-like_sf"/>
</dbReference>
<dbReference type="Pfam" id="PF00400">
    <property type="entry name" value="WD40"/>
    <property type="match status" value="2"/>
</dbReference>
<dbReference type="InterPro" id="IPR001791">
    <property type="entry name" value="Laminin_G"/>
</dbReference>
<dbReference type="PANTHER" id="PTHR12916">
    <property type="entry name" value="CYTOCHROME C OXIDASE POLYPEPTIDE VIC-2"/>
    <property type="match status" value="1"/>
</dbReference>
<feature type="repeat" description="WD" evidence="6">
    <location>
        <begin position="1809"/>
        <end position="1850"/>
    </location>
</feature>
<feature type="domain" description="EGF-like" evidence="10">
    <location>
        <begin position="985"/>
        <end position="1024"/>
    </location>
</feature>
<feature type="transmembrane region" description="Helical" evidence="7">
    <location>
        <begin position="1406"/>
        <end position="1427"/>
    </location>
</feature>
<comment type="caution">
    <text evidence="11">The sequence shown here is derived from an EMBL/GenBank/DDBJ whole genome shotgun (WGS) entry which is preliminary data.</text>
</comment>
<evidence type="ECO:0000256" key="8">
    <source>
        <dbReference type="SAM" id="SignalP"/>
    </source>
</evidence>
<keyword evidence="1 4" id="KW-0245">EGF-like domain</keyword>
<feature type="disulfide bond" evidence="4">
    <location>
        <begin position="1068"/>
        <end position="1078"/>
    </location>
</feature>
<feature type="disulfide bond" evidence="5">
    <location>
        <begin position="569"/>
        <end position="596"/>
    </location>
</feature>
<dbReference type="InterPro" id="IPR001680">
    <property type="entry name" value="WD40_rpt"/>
</dbReference>
<dbReference type="EMBL" id="CAJOBF010000796">
    <property type="protein sequence ID" value="CAF3870769.1"/>
    <property type="molecule type" value="Genomic_DNA"/>
</dbReference>
<feature type="disulfide bond" evidence="4">
    <location>
        <begin position="1277"/>
        <end position="1286"/>
    </location>
</feature>
<feature type="disulfide bond" evidence="4">
    <location>
        <begin position="1052"/>
        <end position="1061"/>
    </location>
</feature>
<evidence type="ECO:0000256" key="3">
    <source>
        <dbReference type="ARBA" id="ARBA00023157"/>
    </source>
</evidence>